<dbReference type="PRINTS" id="PR00455">
    <property type="entry name" value="HTHTETR"/>
</dbReference>
<dbReference type="RefSeq" id="WP_009526040.1">
    <property type="nucleotide sequence ID" value="NZ_JBQMYZ010000038.1"/>
</dbReference>
<dbReference type="HOGENOM" id="CLU_069356_12_2_9"/>
<dbReference type="Proteomes" id="UP000006437">
    <property type="component" value="Unassembled WGS sequence"/>
</dbReference>
<dbReference type="AlphaFoldDB" id="G9X060"/>
<evidence type="ECO:0000256" key="1">
    <source>
        <dbReference type="ARBA" id="ARBA00023125"/>
    </source>
</evidence>
<comment type="caution">
    <text evidence="4">The sequence shown here is derived from an EMBL/GenBank/DDBJ whole genome shotgun (WGS) entry which is preliminary data.</text>
</comment>
<name>G9X060_9FIRM</name>
<dbReference type="PROSITE" id="PS50977">
    <property type="entry name" value="HTH_TETR_2"/>
    <property type="match status" value="1"/>
</dbReference>
<feature type="DNA-binding region" description="H-T-H motif" evidence="2">
    <location>
        <begin position="34"/>
        <end position="53"/>
    </location>
</feature>
<dbReference type="PANTHER" id="PTHR43479:SF11">
    <property type="entry name" value="ACREF_ENVCD OPERON REPRESSOR-RELATED"/>
    <property type="match status" value="1"/>
</dbReference>
<reference evidence="4 5" key="1">
    <citation type="submission" date="2011-08" db="EMBL/GenBank/DDBJ databases">
        <title>The Genome Sequence of Eubacteriaceae bacterium ACC19a.</title>
        <authorList>
            <consortium name="The Broad Institute Genome Sequencing Platform"/>
            <person name="Earl A."/>
            <person name="Ward D."/>
            <person name="Feldgarden M."/>
            <person name="Gevers D."/>
            <person name="Sizova M."/>
            <person name="Hazen A."/>
            <person name="Epstein S."/>
            <person name="Young S.K."/>
            <person name="Zeng Q."/>
            <person name="Gargeya S."/>
            <person name="Fitzgerald M."/>
            <person name="Haas B."/>
            <person name="Abouelleil A."/>
            <person name="Alvarado L."/>
            <person name="Arachchi H.M."/>
            <person name="Berlin A."/>
            <person name="Brown A."/>
            <person name="Chapman S.B."/>
            <person name="Chen Z."/>
            <person name="Dunbar C."/>
            <person name="Freedman E."/>
            <person name="Gearin G."/>
            <person name="Gellesch M."/>
            <person name="Goldberg J."/>
            <person name="Griggs A."/>
            <person name="Gujja S."/>
            <person name="Heiman D."/>
            <person name="Howarth C."/>
            <person name="Larson L."/>
            <person name="Lui A."/>
            <person name="MacDonald P.J.P."/>
            <person name="Montmayeur A."/>
            <person name="Murphy C."/>
            <person name="Neiman D."/>
            <person name="Pearson M."/>
            <person name="Priest M."/>
            <person name="Roberts A."/>
            <person name="Saif S."/>
            <person name="Shea T."/>
            <person name="Shenoy N."/>
            <person name="Sisk P."/>
            <person name="Stolte C."/>
            <person name="Sykes S."/>
            <person name="Wortman J."/>
            <person name="Nusbaum C."/>
            <person name="Birren B."/>
        </authorList>
    </citation>
    <scope>NUCLEOTIDE SEQUENCE [LARGE SCALE GENOMIC DNA]</scope>
    <source>
        <strain evidence="4 5">ACC19a</strain>
    </source>
</reference>
<evidence type="ECO:0000313" key="4">
    <source>
        <dbReference type="EMBL" id="EHL15565.1"/>
    </source>
</evidence>
<dbReference type="GO" id="GO:0003677">
    <property type="term" value="F:DNA binding"/>
    <property type="evidence" value="ECO:0007669"/>
    <property type="project" value="UniProtKB-UniRule"/>
</dbReference>
<organism evidence="4 5">
    <name type="scientific">Peptoanaerobacter stomatis</name>
    <dbReference type="NCBI Taxonomy" id="796937"/>
    <lineage>
        <taxon>Bacteria</taxon>
        <taxon>Bacillati</taxon>
        <taxon>Bacillota</taxon>
        <taxon>Clostridia</taxon>
        <taxon>Peptostreptococcales</taxon>
        <taxon>Filifactoraceae</taxon>
        <taxon>Peptoanaerobacter</taxon>
    </lineage>
</organism>
<protein>
    <recommendedName>
        <fullName evidence="3">HTH tetR-type domain-containing protein</fullName>
    </recommendedName>
</protein>
<evidence type="ECO:0000256" key="2">
    <source>
        <dbReference type="PROSITE-ProRule" id="PRU00335"/>
    </source>
</evidence>
<evidence type="ECO:0000259" key="3">
    <source>
        <dbReference type="PROSITE" id="PS50977"/>
    </source>
</evidence>
<dbReference type="Gene3D" id="1.10.357.10">
    <property type="entry name" value="Tetracycline Repressor, domain 2"/>
    <property type="match status" value="1"/>
</dbReference>
<dbReference type="PATRIC" id="fig|796937.3.peg.1008"/>
<proteinExistence type="predicted"/>
<dbReference type="InterPro" id="IPR009057">
    <property type="entry name" value="Homeodomain-like_sf"/>
</dbReference>
<dbReference type="PANTHER" id="PTHR43479">
    <property type="entry name" value="ACREF/ENVCD OPERON REPRESSOR-RELATED"/>
    <property type="match status" value="1"/>
</dbReference>
<dbReference type="BioCyc" id="EBAC796937-HMP:GMGH-1819-MONOMER"/>
<dbReference type="SUPFAM" id="SSF46689">
    <property type="entry name" value="Homeodomain-like"/>
    <property type="match status" value="1"/>
</dbReference>
<dbReference type="InterPro" id="IPR001647">
    <property type="entry name" value="HTH_TetR"/>
</dbReference>
<keyword evidence="1 2" id="KW-0238">DNA-binding</keyword>
<dbReference type="InterPro" id="IPR050624">
    <property type="entry name" value="HTH-type_Tx_Regulator"/>
</dbReference>
<evidence type="ECO:0000313" key="5">
    <source>
        <dbReference type="Proteomes" id="UP000006437"/>
    </source>
</evidence>
<dbReference type="EMBL" id="AFZE01000011">
    <property type="protein sequence ID" value="EHL15565.1"/>
    <property type="molecule type" value="Genomic_DNA"/>
</dbReference>
<sequence length="192" mass="21761">MSSTKSMSIKTDKKESLLKSAMEIFKTKGITNTTVADIAKYAGTAKGTFYLYFKDKDEIIRTIIMNEASKLLENAINLSKNLKTEKASDRVIFVANELMNAFLENIKYVEIIHKNLYTGLFSKSNNDVFSNAVKEFVANGKEKNTVKAEKKLYIIIEMVGGVFYNSITNNEPYCLDDIKDELFECIRSIVDN</sequence>
<dbReference type="Pfam" id="PF00440">
    <property type="entry name" value="TetR_N"/>
    <property type="match status" value="1"/>
</dbReference>
<accession>G9X060</accession>
<feature type="domain" description="HTH tetR-type" evidence="3">
    <location>
        <begin position="11"/>
        <end position="71"/>
    </location>
</feature>
<gene>
    <name evidence="4" type="ORF">HMPREF9629_01811</name>
</gene>